<evidence type="ECO:0000313" key="2">
    <source>
        <dbReference type="Proteomes" id="UP000703038"/>
    </source>
</evidence>
<evidence type="ECO:0000313" key="1">
    <source>
        <dbReference type="EMBL" id="MBM7416838.1"/>
    </source>
</evidence>
<sequence length="107" mass="11669">MSIESIGSRKTEFQDLPRDDRLKIKHQIAEAALAQLIDADDGLLPRPVLVHKLVKNVYNNAAVVGFGLESGIYRGLLKCDPDDNISIADSGIADRLERTEPASDVNA</sequence>
<name>A0ABS2KY32_9NOCA</name>
<accession>A0ABS2KY32</accession>
<keyword evidence="2" id="KW-1185">Reference proteome</keyword>
<dbReference type="RefSeq" id="WP_204869557.1">
    <property type="nucleotide sequence ID" value="NZ_JAFBBK010000001.1"/>
</dbReference>
<proteinExistence type="predicted"/>
<organism evidence="1 2">
    <name type="scientific">Rhodococcoides corynebacterioides</name>
    <dbReference type="NCBI Taxonomy" id="53972"/>
    <lineage>
        <taxon>Bacteria</taxon>
        <taxon>Bacillati</taxon>
        <taxon>Actinomycetota</taxon>
        <taxon>Actinomycetes</taxon>
        <taxon>Mycobacteriales</taxon>
        <taxon>Nocardiaceae</taxon>
        <taxon>Rhodococcoides</taxon>
    </lineage>
</organism>
<gene>
    <name evidence="1" type="ORF">JOE42_003571</name>
</gene>
<reference evidence="1 2" key="1">
    <citation type="submission" date="2021-01" db="EMBL/GenBank/DDBJ databases">
        <title>Genomics of switchgrass bacterial isolates.</title>
        <authorList>
            <person name="Shade A."/>
        </authorList>
    </citation>
    <scope>NUCLEOTIDE SEQUENCE [LARGE SCALE GENOMIC DNA]</scope>
    <source>
        <strain evidence="1 2">PvP111</strain>
    </source>
</reference>
<protein>
    <submittedName>
        <fullName evidence="1">Uncharacterized protein</fullName>
    </submittedName>
</protein>
<dbReference type="EMBL" id="JAFBBK010000001">
    <property type="protein sequence ID" value="MBM7416838.1"/>
    <property type="molecule type" value="Genomic_DNA"/>
</dbReference>
<comment type="caution">
    <text evidence="1">The sequence shown here is derived from an EMBL/GenBank/DDBJ whole genome shotgun (WGS) entry which is preliminary data.</text>
</comment>
<dbReference type="Proteomes" id="UP000703038">
    <property type="component" value="Unassembled WGS sequence"/>
</dbReference>